<dbReference type="InterPro" id="IPR013825">
    <property type="entry name" value="Topo_IA_cen_sub2"/>
</dbReference>
<dbReference type="SMART" id="SM00437">
    <property type="entry name" value="TOP1Ac"/>
    <property type="match status" value="1"/>
</dbReference>
<sequence length="979" mass="107592">MSKALVIAEKPSVAQDIVRALTPVSGAFAKHDEHFENDSYIVTSAVGHLVEIQAPEEFDVKRGKWSFANLPVIPPHFDLKPVEKTKSRLNAVTKLAKRADVTELINACDAGREGELIFRLIEQYAGPTKGGQRQPLGKPVKRLWLQSMTPQAIRDGFNNLRSNQQMQGLADAARSRSEADWLVGINGTRAMTAFNSRDGGFFLTTVGRVQTPTLSLVVEREEQIRKFISRDYWEIHGDFAVQAGHYLGKWFDPAFKKSEDEHARADRLWDAAQAEAIAKAVRQQPATVEEQSKPTTQASPLLFDLTSLQREANSKFGFSAKTTLSLAQALYERHKALTYPRTDSRYLPQDYVSVAQETFAALSQSRLSHLAPHAAHALKNGLIKPSRRIFDDSKVSDHFAIIPTTQPPSGLSEAEQKIYDLVTRRFMAVFYPSAEYMVTTRISKVATPALPTAVQHFKSEGKVLVKPGWLAIYGKEAEGELSDGKSKDEGKSLVPVQPNEPVLTEQAEVNALKTKPPARYSEATLLSAMESAGKHIEDEELRAAMQEKGLGTPATRAAIIEGLLTEKYMLREGRELIATAKAFQLMTLLRGLEVPELSQAALTGDWEYKLSQIEKGELSRATFMADIAAMTERIVKKAKEYDRDTIPGDYATLSAPCPHCGGIVKENYRRFACTGQDGHSEGCGFSFTKSPAGRTFEVAEAEQLVREGKIGPLEGFRSKAGWPFTAELAIVPDTERNNLKLEFDFGDDKAVEEGDLADFSGQTPLGKSPADEGQVYEWGNSYVSELAVPTLQNPKPSSQFKVGKIILQQPIEPEQIRKLLADGQTDVLDKFVSNRTRRTFKARLTWDAAAGKVGFAFEPREGGKPSRFAAKTGAAASKAATKKTAAKKTTAKKTTTRKPAAGKQPSAALAAVIGQEPVARTEAMKKLWDYIKAHNLQDPKDKRTIVPDDKLRAVLGQDRVGMFELAGLLGGHLGEAAQS</sequence>
<evidence type="ECO:0000256" key="4">
    <source>
        <dbReference type="ARBA" id="ARBA00022723"/>
    </source>
</evidence>
<keyword evidence="4" id="KW-0479">Metal-binding</keyword>
<evidence type="ECO:0000256" key="13">
    <source>
        <dbReference type="SAM" id="MobiDB-lite"/>
    </source>
</evidence>
<evidence type="ECO:0000313" key="18">
    <source>
        <dbReference type="Proteomes" id="UP000308917"/>
    </source>
</evidence>
<dbReference type="Pfam" id="PF01131">
    <property type="entry name" value="Topoisom_bac"/>
    <property type="match status" value="1"/>
</dbReference>
<dbReference type="InterPro" id="IPR000380">
    <property type="entry name" value="Topo_IA"/>
</dbReference>
<dbReference type="RefSeq" id="WP_136572327.1">
    <property type="nucleotide sequence ID" value="NZ_STFG01000002.1"/>
</dbReference>
<dbReference type="PROSITE" id="PS50880">
    <property type="entry name" value="TOPRIM"/>
    <property type="match status" value="1"/>
</dbReference>
<dbReference type="CDD" id="cd00186">
    <property type="entry name" value="TOP1Ac"/>
    <property type="match status" value="1"/>
</dbReference>
<dbReference type="InterPro" id="IPR023405">
    <property type="entry name" value="Topo_IA_core_domain"/>
</dbReference>
<protein>
    <recommendedName>
        <fullName evidence="3">DNA topoisomerase</fullName>
        <ecNumber evidence="3">5.6.2.1</ecNumber>
    </recommendedName>
    <alternativeName>
        <fullName evidence="12">Omega-protein</fullName>
    </alternativeName>
    <alternativeName>
        <fullName evidence="11">Relaxing enzyme</fullName>
    </alternativeName>
    <alternativeName>
        <fullName evidence="9">Swivelase</fullName>
    </alternativeName>
    <alternativeName>
        <fullName evidence="10">Untwisting enzyme</fullName>
    </alternativeName>
</protein>
<dbReference type="SUPFAM" id="SSF47592">
    <property type="entry name" value="SWIB/MDM2 domain"/>
    <property type="match status" value="1"/>
</dbReference>
<dbReference type="Pfam" id="PF02201">
    <property type="entry name" value="SWIB"/>
    <property type="match status" value="1"/>
</dbReference>
<dbReference type="InterPro" id="IPR013824">
    <property type="entry name" value="Topo_IA_cen_sub1"/>
</dbReference>
<reference evidence="17 18" key="1">
    <citation type="journal article" date="2015" name="Antonie Van Leeuwenhoek">
        <title>Lampropedia puyangensis sp. nov., isolated from symptomatic bark of Populus ? euramericana canker and emended description of Lampropedia hyalina (Ehrenberg 1832) Lee et al. 2004.</title>
        <authorList>
            <person name="Li Y."/>
            <person name="Wang T."/>
            <person name="Piao C.G."/>
            <person name="Wang L.F."/>
            <person name="Tian G.Z."/>
            <person name="Zhu T.H."/>
            <person name="Guo M.W."/>
        </authorList>
    </citation>
    <scope>NUCLEOTIDE SEQUENCE [LARGE SCALE GENOMIC DNA]</scope>
    <source>
        <strain evidence="17 18">2-bin</strain>
    </source>
</reference>
<evidence type="ECO:0000256" key="1">
    <source>
        <dbReference type="ARBA" id="ARBA00000213"/>
    </source>
</evidence>
<dbReference type="InterPro" id="IPR034144">
    <property type="entry name" value="TOPRIM_TopoIII"/>
</dbReference>
<dbReference type="SMART" id="SM00436">
    <property type="entry name" value="TOP1Bc"/>
    <property type="match status" value="1"/>
</dbReference>
<dbReference type="InterPro" id="IPR036885">
    <property type="entry name" value="SWIB_MDM2_dom_sf"/>
</dbReference>
<gene>
    <name evidence="17" type="ORF">E9531_03290</name>
</gene>
<dbReference type="InterPro" id="IPR019835">
    <property type="entry name" value="SWIB_domain"/>
</dbReference>
<dbReference type="CDD" id="cd10567">
    <property type="entry name" value="SWIB-MDM2_like"/>
    <property type="match status" value="1"/>
</dbReference>
<feature type="domain" description="Topo IA-type catalytic" evidence="16">
    <location>
        <begin position="166"/>
        <end position="635"/>
    </location>
</feature>
<comment type="catalytic activity">
    <reaction evidence="1">
        <text>ATP-independent breakage of single-stranded DNA, followed by passage and rejoining.</text>
        <dbReference type="EC" id="5.6.2.1"/>
    </reaction>
</comment>
<dbReference type="InterPro" id="IPR005738">
    <property type="entry name" value="TopoIII"/>
</dbReference>
<dbReference type="Gene3D" id="2.70.20.10">
    <property type="entry name" value="Topoisomerase I, domain 3"/>
    <property type="match status" value="1"/>
</dbReference>
<evidence type="ECO:0000256" key="2">
    <source>
        <dbReference type="ARBA" id="ARBA00009446"/>
    </source>
</evidence>
<evidence type="ECO:0000256" key="10">
    <source>
        <dbReference type="ARBA" id="ARBA00031985"/>
    </source>
</evidence>
<dbReference type="OrthoDB" id="9803554at2"/>
<comment type="similarity">
    <text evidence="2">Belongs to the type IA topoisomerase family.</text>
</comment>
<evidence type="ECO:0000256" key="11">
    <source>
        <dbReference type="ARBA" id="ARBA00032235"/>
    </source>
</evidence>
<evidence type="ECO:0000256" key="8">
    <source>
        <dbReference type="ARBA" id="ARBA00023235"/>
    </source>
</evidence>
<proteinExistence type="inferred from homology"/>
<dbReference type="AlphaFoldDB" id="A0A4S8FEU7"/>
<dbReference type="SUPFAM" id="SSF56712">
    <property type="entry name" value="Prokaryotic type I DNA topoisomerase"/>
    <property type="match status" value="1"/>
</dbReference>
<dbReference type="PANTHER" id="PTHR11390">
    <property type="entry name" value="PROKARYOTIC DNA TOPOISOMERASE"/>
    <property type="match status" value="1"/>
</dbReference>
<dbReference type="Gene3D" id="1.10.460.10">
    <property type="entry name" value="Topoisomerase I, domain 2"/>
    <property type="match status" value="1"/>
</dbReference>
<dbReference type="GO" id="GO:0003677">
    <property type="term" value="F:DNA binding"/>
    <property type="evidence" value="ECO:0007669"/>
    <property type="project" value="UniProtKB-KW"/>
</dbReference>
<dbReference type="NCBIfam" id="TIGR01056">
    <property type="entry name" value="topB"/>
    <property type="match status" value="1"/>
</dbReference>
<dbReference type="InterPro" id="IPR025589">
    <property type="entry name" value="Toprim_C_rpt"/>
</dbReference>
<dbReference type="PROSITE" id="PS00396">
    <property type="entry name" value="TOPO_IA_1"/>
    <property type="match status" value="1"/>
</dbReference>
<evidence type="ECO:0000256" key="5">
    <source>
        <dbReference type="ARBA" id="ARBA00022842"/>
    </source>
</evidence>
<dbReference type="PANTHER" id="PTHR11390:SF21">
    <property type="entry name" value="DNA TOPOISOMERASE 3-ALPHA"/>
    <property type="match status" value="1"/>
</dbReference>
<keyword evidence="6" id="KW-0799">Topoisomerase</keyword>
<dbReference type="SMART" id="SM00493">
    <property type="entry name" value="TOPRIM"/>
    <property type="match status" value="1"/>
</dbReference>
<dbReference type="GO" id="GO:0003917">
    <property type="term" value="F:DNA topoisomerase type I (single strand cut, ATP-independent) activity"/>
    <property type="evidence" value="ECO:0007669"/>
    <property type="project" value="UniProtKB-EC"/>
</dbReference>
<feature type="compositionally biased region" description="Basic residues" evidence="13">
    <location>
        <begin position="880"/>
        <end position="896"/>
    </location>
</feature>
<keyword evidence="18" id="KW-1185">Reference proteome</keyword>
<dbReference type="PROSITE" id="PS51925">
    <property type="entry name" value="SWIB_MDM2"/>
    <property type="match status" value="1"/>
</dbReference>
<dbReference type="GO" id="GO:0046872">
    <property type="term" value="F:metal ion binding"/>
    <property type="evidence" value="ECO:0007669"/>
    <property type="project" value="UniProtKB-KW"/>
</dbReference>
<dbReference type="NCBIfam" id="NF005829">
    <property type="entry name" value="PRK07726.1"/>
    <property type="match status" value="1"/>
</dbReference>
<dbReference type="InterPro" id="IPR003602">
    <property type="entry name" value="Topo_IA_DNA-bd_dom"/>
</dbReference>
<evidence type="ECO:0000259" key="14">
    <source>
        <dbReference type="PROSITE" id="PS50880"/>
    </source>
</evidence>
<dbReference type="InterPro" id="IPR006171">
    <property type="entry name" value="TOPRIM_dom"/>
</dbReference>
<dbReference type="NCBIfam" id="NF006032">
    <property type="entry name" value="PRK08173.1"/>
    <property type="match status" value="1"/>
</dbReference>
<evidence type="ECO:0000256" key="7">
    <source>
        <dbReference type="ARBA" id="ARBA00023125"/>
    </source>
</evidence>
<dbReference type="GO" id="GO:0006281">
    <property type="term" value="P:DNA repair"/>
    <property type="evidence" value="ECO:0007669"/>
    <property type="project" value="TreeGrafter"/>
</dbReference>
<dbReference type="EMBL" id="STFG01000002">
    <property type="protein sequence ID" value="THU04432.1"/>
    <property type="molecule type" value="Genomic_DNA"/>
</dbReference>
<dbReference type="InterPro" id="IPR013826">
    <property type="entry name" value="Topo_IA_cen_sub3"/>
</dbReference>
<dbReference type="Proteomes" id="UP000308917">
    <property type="component" value="Unassembled WGS sequence"/>
</dbReference>
<comment type="caution">
    <text evidence="17">The sequence shown here is derived from an EMBL/GenBank/DDBJ whole genome shotgun (WGS) entry which is preliminary data.</text>
</comment>
<dbReference type="Gene3D" id="3.40.50.140">
    <property type="match status" value="1"/>
</dbReference>
<evidence type="ECO:0000259" key="15">
    <source>
        <dbReference type="PROSITE" id="PS51925"/>
    </source>
</evidence>
<dbReference type="GO" id="GO:0043597">
    <property type="term" value="C:cytoplasmic replication fork"/>
    <property type="evidence" value="ECO:0007669"/>
    <property type="project" value="TreeGrafter"/>
</dbReference>
<dbReference type="Pfam" id="PF13342">
    <property type="entry name" value="Toprim_Crpt"/>
    <property type="match status" value="2"/>
</dbReference>
<evidence type="ECO:0000259" key="16">
    <source>
        <dbReference type="PROSITE" id="PS52039"/>
    </source>
</evidence>
<name>A0A4S8FEU7_9BURK</name>
<dbReference type="InterPro" id="IPR003601">
    <property type="entry name" value="Topo_IA_2"/>
</dbReference>
<keyword evidence="5" id="KW-0460">Magnesium</keyword>
<dbReference type="PRINTS" id="PR00417">
    <property type="entry name" value="PRTPISMRASEI"/>
</dbReference>
<evidence type="ECO:0000313" key="17">
    <source>
        <dbReference type="EMBL" id="THU04432.1"/>
    </source>
</evidence>
<dbReference type="Gene3D" id="1.10.245.10">
    <property type="entry name" value="SWIB/MDM2 domain"/>
    <property type="match status" value="1"/>
</dbReference>
<organism evidence="17 18">
    <name type="scientific">Lampropedia puyangensis</name>
    <dbReference type="NCBI Taxonomy" id="1330072"/>
    <lineage>
        <taxon>Bacteria</taxon>
        <taxon>Pseudomonadati</taxon>
        <taxon>Pseudomonadota</taxon>
        <taxon>Betaproteobacteria</taxon>
        <taxon>Burkholderiales</taxon>
        <taxon>Comamonadaceae</taxon>
        <taxon>Lampropedia</taxon>
    </lineage>
</organism>
<evidence type="ECO:0000256" key="12">
    <source>
        <dbReference type="ARBA" id="ARBA00032877"/>
    </source>
</evidence>
<dbReference type="PROSITE" id="PS52039">
    <property type="entry name" value="TOPO_IA_2"/>
    <property type="match status" value="1"/>
</dbReference>
<dbReference type="GO" id="GO:0006310">
    <property type="term" value="P:DNA recombination"/>
    <property type="evidence" value="ECO:0007669"/>
    <property type="project" value="TreeGrafter"/>
</dbReference>
<dbReference type="InterPro" id="IPR023406">
    <property type="entry name" value="Topo_IA_AS"/>
</dbReference>
<evidence type="ECO:0000256" key="9">
    <source>
        <dbReference type="ARBA" id="ARBA00030003"/>
    </source>
</evidence>
<dbReference type="Gene3D" id="1.10.290.10">
    <property type="entry name" value="Topoisomerase I, domain 4"/>
    <property type="match status" value="1"/>
</dbReference>
<dbReference type="EC" id="5.6.2.1" evidence="3"/>
<dbReference type="Pfam" id="PF01751">
    <property type="entry name" value="Toprim"/>
    <property type="match status" value="1"/>
</dbReference>
<feature type="domain" description="Toprim" evidence="14">
    <location>
        <begin position="3"/>
        <end position="139"/>
    </location>
</feature>
<keyword evidence="7" id="KW-0238">DNA-binding</keyword>
<dbReference type="InterPro" id="IPR003121">
    <property type="entry name" value="SWIB_MDM2_domain"/>
</dbReference>
<keyword evidence="8 17" id="KW-0413">Isomerase</keyword>
<feature type="domain" description="DM2" evidence="15">
    <location>
        <begin position="898"/>
        <end position="975"/>
    </location>
</feature>
<accession>A0A4S8FEU7</accession>
<dbReference type="SMART" id="SM00151">
    <property type="entry name" value="SWIB"/>
    <property type="match status" value="1"/>
</dbReference>
<feature type="region of interest" description="Disordered" evidence="13">
    <location>
        <begin position="873"/>
        <end position="908"/>
    </location>
</feature>
<evidence type="ECO:0000256" key="3">
    <source>
        <dbReference type="ARBA" id="ARBA00012891"/>
    </source>
</evidence>
<dbReference type="InterPro" id="IPR013497">
    <property type="entry name" value="Topo_IA_cen"/>
</dbReference>
<dbReference type="NCBIfam" id="NF011313">
    <property type="entry name" value="PRK14724.1"/>
    <property type="match status" value="1"/>
</dbReference>
<dbReference type="CDD" id="cd03362">
    <property type="entry name" value="TOPRIM_TopoIA_TopoIII"/>
    <property type="match status" value="1"/>
</dbReference>
<dbReference type="GO" id="GO:0006265">
    <property type="term" value="P:DNA topological change"/>
    <property type="evidence" value="ECO:0007669"/>
    <property type="project" value="InterPro"/>
</dbReference>
<evidence type="ECO:0000256" key="6">
    <source>
        <dbReference type="ARBA" id="ARBA00023029"/>
    </source>
</evidence>